<dbReference type="PROSITE" id="PS50879">
    <property type="entry name" value="RNASE_H_1"/>
    <property type="match status" value="1"/>
</dbReference>
<gene>
    <name evidence="2" type="ORF">DERYTH_LOCUS22927</name>
</gene>
<feature type="domain" description="RNase H type-1" evidence="1">
    <location>
        <begin position="238"/>
        <end position="391"/>
    </location>
</feature>
<evidence type="ECO:0000313" key="3">
    <source>
        <dbReference type="Proteomes" id="UP000789405"/>
    </source>
</evidence>
<dbReference type="Proteomes" id="UP000789405">
    <property type="component" value="Unassembled WGS sequence"/>
</dbReference>
<protein>
    <submittedName>
        <fullName evidence="2">10285_t:CDS:1</fullName>
    </submittedName>
</protein>
<dbReference type="InterPro" id="IPR012337">
    <property type="entry name" value="RNaseH-like_sf"/>
</dbReference>
<dbReference type="GO" id="GO:0004523">
    <property type="term" value="F:RNA-DNA hybrid ribonuclease activity"/>
    <property type="evidence" value="ECO:0007669"/>
    <property type="project" value="InterPro"/>
</dbReference>
<feature type="non-terminal residue" evidence="2">
    <location>
        <position position="712"/>
    </location>
</feature>
<sequence length="712" mass="83426">SLKKYGVMYIEQLLNADMTKILELKRIHQYEIPKHNTTWYIDLSNKIEQNWEYIKNSSKANPINRLTLINKFSNLKGKIITTDHTQGPIMGKITRELKSRDQTVVMRHMIQETTEQETFSPLKACEGCPLQESLPTLDTKTKGSNTKYCAITADVTKVSYLPTRNSRVSIGNPEDKRIKTRIVISPRSLQHYHENNPKPVIKKQFKHNINDHTFLQKIIDTDTQTLEMLEEYTRKLQRSKQIIAYTDGSLITDVSSNSLTIELKKQRMGFGTICLVENLNLGRIEWKGKVEGPPSSTRAELWAILSVLWVIPNKTSIKIITDSESSIKAIKGYTDERKGKHWSNYSNPLILQTIKELIYTKEINLELEKIKAHQGDYNNERADELAKLGSNSGSIFSINSKYLREQQFRHKWNDNNIDVSVKELVKTKGEIESTISWFTQHRIYKWLNKNIRKETNWKWSQEVWQNSKITDNKTSTRDNSLRSFSIKLLNEELPTMKVLHTRKPEIYKDKKCPFCNIYDETNTHVFMCKNTPNTLKNTFCYILKKVFTQETGKKTDPNMLKKIYNSHFLQVDIGRQIRDTLPVDRFAYNDLVKGLIPRSIYNIVKNYINQAAITKTVILKTFYKWKEILRSTWIMRCKEFLKWEISNEINEIKKKSKGKRPFDDFEYLELKKQLVQWGKKISIEVIDRSYKYNSDILNNIFFCIDVGGVETY</sequence>
<comment type="caution">
    <text evidence="2">The sequence shown here is derived from an EMBL/GenBank/DDBJ whole genome shotgun (WGS) entry which is preliminary data.</text>
</comment>
<proteinExistence type="predicted"/>
<dbReference type="EMBL" id="CAJVPY010033230">
    <property type="protein sequence ID" value="CAG8798706.1"/>
    <property type="molecule type" value="Genomic_DNA"/>
</dbReference>
<evidence type="ECO:0000313" key="2">
    <source>
        <dbReference type="EMBL" id="CAG8798706.1"/>
    </source>
</evidence>
<dbReference type="AlphaFoldDB" id="A0A9N9JXD8"/>
<feature type="non-terminal residue" evidence="2">
    <location>
        <position position="1"/>
    </location>
</feature>
<name>A0A9N9JXD8_9GLOM</name>
<organism evidence="2 3">
    <name type="scientific">Dentiscutata erythropus</name>
    <dbReference type="NCBI Taxonomy" id="1348616"/>
    <lineage>
        <taxon>Eukaryota</taxon>
        <taxon>Fungi</taxon>
        <taxon>Fungi incertae sedis</taxon>
        <taxon>Mucoromycota</taxon>
        <taxon>Glomeromycotina</taxon>
        <taxon>Glomeromycetes</taxon>
        <taxon>Diversisporales</taxon>
        <taxon>Gigasporaceae</taxon>
        <taxon>Dentiscutata</taxon>
    </lineage>
</organism>
<dbReference type="Gene3D" id="3.30.420.10">
    <property type="entry name" value="Ribonuclease H-like superfamily/Ribonuclease H"/>
    <property type="match status" value="1"/>
</dbReference>
<dbReference type="OrthoDB" id="2317729at2759"/>
<keyword evidence="3" id="KW-1185">Reference proteome</keyword>
<dbReference type="GO" id="GO:0003676">
    <property type="term" value="F:nucleic acid binding"/>
    <property type="evidence" value="ECO:0007669"/>
    <property type="project" value="InterPro"/>
</dbReference>
<dbReference type="SUPFAM" id="SSF53098">
    <property type="entry name" value="Ribonuclease H-like"/>
    <property type="match status" value="1"/>
</dbReference>
<accession>A0A9N9JXD8</accession>
<reference evidence="2" key="1">
    <citation type="submission" date="2021-06" db="EMBL/GenBank/DDBJ databases">
        <authorList>
            <person name="Kallberg Y."/>
            <person name="Tangrot J."/>
            <person name="Rosling A."/>
        </authorList>
    </citation>
    <scope>NUCLEOTIDE SEQUENCE</scope>
    <source>
        <strain evidence="2">MA453B</strain>
    </source>
</reference>
<dbReference type="Pfam" id="PF00075">
    <property type="entry name" value="RNase_H"/>
    <property type="match status" value="1"/>
</dbReference>
<dbReference type="InterPro" id="IPR002156">
    <property type="entry name" value="RNaseH_domain"/>
</dbReference>
<evidence type="ECO:0000259" key="1">
    <source>
        <dbReference type="PROSITE" id="PS50879"/>
    </source>
</evidence>
<dbReference type="InterPro" id="IPR036397">
    <property type="entry name" value="RNaseH_sf"/>
</dbReference>